<evidence type="ECO:0000259" key="3">
    <source>
        <dbReference type="Pfam" id="PF00156"/>
    </source>
</evidence>
<sequence length="229" mass="24385">MPLLRPFVLAFLAARAIARALLDTLSPPACAACDAPVRRDRVFCQPCAATVVRTANTPDEPLAFAAFGGALAAALKRFKYGERPDLGRPLGHLLRGLVREEAPVVDLVIPVPLHPRRLAERGYNQAALLAHAAADELGVPLAARALVRLRNTPQQATLGRAERRTNVARAFVVRAPRAVRGRRILLVDDVATTGATFSACRDALVEAGARDVITFCLARTGEPSPAAPA</sequence>
<gene>
    <name evidence="4" type="ORF">KEG57_01120</name>
</gene>
<dbReference type="SUPFAM" id="SSF53271">
    <property type="entry name" value="PRTase-like"/>
    <property type="match status" value="1"/>
</dbReference>
<dbReference type="CDD" id="cd06223">
    <property type="entry name" value="PRTases_typeI"/>
    <property type="match status" value="1"/>
</dbReference>
<dbReference type="InterPro" id="IPR029057">
    <property type="entry name" value="PRTase-like"/>
</dbReference>
<proteinExistence type="inferred from homology"/>
<evidence type="ECO:0000256" key="2">
    <source>
        <dbReference type="SAM" id="SignalP"/>
    </source>
</evidence>
<keyword evidence="2" id="KW-0732">Signal</keyword>
<feature type="signal peptide" evidence="2">
    <location>
        <begin position="1"/>
        <end position="31"/>
    </location>
</feature>
<keyword evidence="5" id="KW-1185">Reference proteome</keyword>
<protein>
    <submittedName>
        <fullName evidence="4">ComF family protein</fullName>
    </submittedName>
</protein>
<dbReference type="Gene3D" id="3.40.50.2020">
    <property type="match status" value="1"/>
</dbReference>
<comment type="caution">
    <text evidence="4">The sequence shown here is derived from an EMBL/GenBank/DDBJ whole genome shotgun (WGS) entry which is preliminary data.</text>
</comment>
<dbReference type="InterPro" id="IPR000836">
    <property type="entry name" value="PRTase_dom"/>
</dbReference>
<dbReference type="Proteomes" id="UP001151081">
    <property type="component" value="Unassembled WGS sequence"/>
</dbReference>
<dbReference type="EMBL" id="JAGTJJ010000001">
    <property type="protein sequence ID" value="MDC3979079.1"/>
    <property type="molecule type" value="Genomic_DNA"/>
</dbReference>
<comment type="similarity">
    <text evidence="1">Belongs to the ComF/GntX family.</text>
</comment>
<dbReference type="PANTHER" id="PTHR47505">
    <property type="entry name" value="DNA UTILIZATION PROTEIN YHGH"/>
    <property type="match status" value="1"/>
</dbReference>
<feature type="domain" description="Phosphoribosyltransferase" evidence="3">
    <location>
        <begin position="126"/>
        <end position="221"/>
    </location>
</feature>
<reference evidence="4 5" key="1">
    <citation type="submission" date="2021-04" db="EMBL/GenBank/DDBJ databases">
        <title>Genome analysis of Polyangium sp.</title>
        <authorList>
            <person name="Li Y."/>
            <person name="Wang J."/>
        </authorList>
    </citation>
    <scope>NUCLEOTIDE SEQUENCE [LARGE SCALE GENOMIC DNA]</scope>
    <source>
        <strain evidence="4 5">SDU14</strain>
    </source>
</reference>
<evidence type="ECO:0000313" key="4">
    <source>
        <dbReference type="EMBL" id="MDC3979079.1"/>
    </source>
</evidence>
<dbReference type="RefSeq" id="WP_272418517.1">
    <property type="nucleotide sequence ID" value="NZ_JAGTJJ010000001.1"/>
</dbReference>
<evidence type="ECO:0000313" key="5">
    <source>
        <dbReference type="Proteomes" id="UP001151081"/>
    </source>
</evidence>
<dbReference type="AlphaFoldDB" id="A0A9X3WVQ9"/>
<name>A0A9X3WVQ9_9BACT</name>
<dbReference type="PANTHER" id="PTHR47505:SF1">
    <property type="entry name" value="DNA UTILIZATION PROTEIN YHGH"/>
    <property type="match status" value="1"/>
</dbReference>
<evidence type="ECO:0000256" key="1">
    <source>
        <dbReference type="ARBA" id="ARBA00008007"/>
    </source>
</evidence>
<dbReference type="InterPro" id="IPR051910">
    <property type="entry name" value="ComF/GntX_DNA_util-trans"/>
</dbReference>
<dbReference type="Pfam" id="PF00156">
    <property type="entry name" value="Pribosyltran"/>
    <property type="match status" value="1"/>
</dbReference>
<feature type="chain" id="PRO_5040798349" evidence="2">
    <location>
        <begin position="32"/>
        <end position="229"/>
    </location>
</feature>
<organism evidence="4 5">
    <name type="scientific">Polyangium jinanense</name>
    <dbReference type="NCBI Taxonomy" id="2829994"/>
    <lineage>
        <taxon>Bacteria</taxon>
        <taxon>Pseudomonadati</taxon>
        <taxon>Myxococcota</taxon>
        <taxon>Polyangia</taxon>
        <taxon>Polyangiales</taxon>
        <taxon>Polyangiaceae</taxon>
        <taxon>Polyangium</taxon>
    </lineage>
</organism>
<accession>A0A9X3WVQ9</accession>